<dbReference type="InterPro" id="IPR003607">
    <property type="entry name" value="HD/PDEase_dom"/>
</dbReference>
<dbReference type="EMBL" id="JAWHQM010000050">
    <property type="protein sequence ID" value="KAK5635252.1"/>
    <property type="molecule type" value="Genomic_DNA"/>
</dbReference>
<feature type="domain" description="HD" evidence="1">
    <location>
        <begin position="31"/>
        <end position="130"/>
    </location>
</feature>
<dbReference type="Pfam" id="PF01966">
    <property type="entry name" value="HD"/>
    <property type="match status" value="1"/>
</dbReference>
<dbReference type="Proteomes" id="UP001305414">
    <property type="component" value="Unassembled WGS sequence"/>
</dbReference>
<organism evidence="2 3">
    <name type="scientific">Xylaria bambusicola</name>
    <dbReference type="NCBI Taxonomy" id="326684"/>
    <lineage>
        <taxon>Eukaryota</taxon>
        <taxon>Fungi</taxon>
        <taxon>Dikarya</taxon>
        <taxon>Ascomycota</taxon>
        <taxon>Pezizomycotina</taxon>
        <taxon>Sordariomycetes</taxon>
        <taxon>Xylariomycetidae</taxon>
        <taxon>Xylariales</taxon>
        <taxon>Xylariaceae</taxon>
        <taxon>Xylaria</taxon>
    </lineage>
</organism>
<evidence type="ECO:0000313" key="3">
    <source>
        <dbReference type="Proteomes" id="UP001305414"/>
    </source>
</evidence>
<reference evidence="2 3" key="1">
    <citation type="submission" date="2023-10" db="EMBL/GenBank/DDBJ databases">
        <title>Draft genome sequence of Xylaria bambusicola isolate GMP-LS, the root and basal stem rot pathogen of sugarcane in Indonesia.</title>
        <authorList>
            <person name="Selvaraj P."/>
            <person name="Muralishankar V."/>
            <person name="Muruganantham S."/>
            <person name="Sp S."/>
            <person name="Haryani S."/>
            <person name="Lau K.J.X."/>
            <person name="Naqvi N.I."/>
        </authorList>
    </citation>
    <scope>NUCLEOTIDE SEQUENCE [LARGE SCALE GENOMIC DNA]</scope>
    <source>
        <strain evidence="2">GMP-LS</strain>
    </source>
</reference>
<comment type="caution">
    <text evidence="2">The sequence shown here is derived from an EMBL/GenBank/DDBJ whole genome shotgun (WGS) entry which is preliminary data.</text>
</comment>
<evidence type="ECO:0000259" key="1">
    <source>
        <dbReference type="Pfam" id="PF01966"/>
    </source>
</evidence>
<dbReference type="CDD" id="cd00077">
    <property type="entry name" value="HDc"/>
    <property type="match status" value="1"/>
</dbReference>
<dbReference type="PANTHER" id="PTHR35569:SF1">
    <property type="entry name" value="CYANAMIDE HYDRATASE DDI2-RELATED"/>
    <property type="match status" value="1"/>
</dbReference>
<protein>
    <recommendedName>
        <fullName evidence="1">HD domain-containing protein</fullName>
    </recommendedName>
</protein>
<keyword evidence="3" id="KW-1185">Reference proteome</keyword>
<dbReference type="SUPFAM" id="SSF109604">
    <property type="entry name" value="HD-domain/PDEase-like"/>
    <property type="match status" value="1"/>
</dbReference>
<dbReference type="Gene3D" id="1.10.3210.10">
    <property type="entry name" value="Hypothetical protein af1432"/>
    <property type="match status" value="1"/>
</dbReference>
<dbReference type="InterPro" id="IPR006674">
    <property type="entry name" value="HD_domain"/>
</dbReference>
<proteinExistence type="predicted"/>
<sequence>MALPISKITFPSSPITAAAFTYTKRHTSEAVYNHCVRSAYFALLLARKLPSLAAAKPDLEIVALACVLHDMGWSFNKALLSEYKRFEVDGADIARRFIAAYEGVDKKNWGEERVQRVWDAIAFHTTRSIAPFASPEVAAAHLGITADFTGPRFPCDPFGDPAARPSAPRAVITVEEFREILTAFPYAGFGEDAAKEIFCGLCRDKPASTFDNFVGGFGREFGFDGKGAGREVYRETWDEAMKPQRLLENFGYLRDLLEGKE</sequence>
<evidence type="ECO:0000313" key="2">
    <source>
        <dbReference type="EMBL" id="KAK5635252.1"/>
    </source>
</evidence>
<accession>A0AAN7Z983</accession>
<dbReference type="AlphaFoldDB" id="A0AAN7Z983"/>
<name>A0AAN7Z983_9PEZI</name>
<gene>
    <name evidence="2" type="ORF">RRF57_010964</name>
</gene>
<dbReference type="PANTHER" id="PTHR35569">
    <property type="entry name" value="CYANAMIDE HYDRATASE DDI2-RELATED"/>
    <property type="match status" value="1"/>
</dbReference>